<dbReference type="AlphaFoldDB" id="A0A0F9U455"/>
<protein>
    <submittedName>
        <fullName evidence="1">Uncharacterized protein</fullName>
    </submittedName>
</protein>
<accession>A0A0F9U455</accession>
<dbReference type="EMBL" id="LAZR01000148">
    <property type="protein sequence ID" value="KKN86369.1"/>
    <property type="molecule type" value="Genomic_DNA"/>
</dbReference>
<proteinExistence type="predicted"/>
<comment type="caution">
    <text evidence="1">The sequence shown here is derived from an EMBL/GenBank/DDBJ whole genome shotgun (WGS) entry which is preliminary data.</text>
</comment>
<evidence type="ECO:0000313" key="1">
    <source>
        <dbReference type="EMBL" id="KKN86369.1"/>
    </source>
</evidence>
<name>A0A0F9U455_9ZZZZ</name>
<organism evidence="1">
    <name type="scientific">marine sediment metagenome</name>
    <dbReference type="NCBI Taxonomy" id="412755"/>
    <lineage>
        <taxon>unclassified sequences</taxon>
        <taxon>metagenomes</taxon>
        <taxon>ecological metagenomes</taxon>
    </lineage>
</organism>
<sequence length="203" mass="22596">MAIAPPEKIEAKYDLPENTTLLVLVRDTALQDDGETVAIRQQLAARLSNQLRQHDVVQHIVSYDELLTLMISDPNFDTYSADEVGRKLGANQVLLVKLTAFGLKDSELDPFWHGRLKTNVQVLDTSGQVLWPDDRLFGYPTEPAEHKTTSEVSPAYGAKVTEYLAVMMADHIAKLFYDHEIDAALSAQKKREAKLAASGLSME</sequence>
<gene>
    <name evidence="1" type="ORF">LCGC14_0269230</name>
</gene>
<reference evidence="1" key="1">
    <citation type="journal article" date="2015" name="Nature">
        <title>Complex archaea that bridge the gap between prokaryotes and eukaryotes.</title>
        <authorList>
            <person name="Spang A."/>
            <person name="Saw J.H."/>
            <person name="Jorgensen S.L."/>
            <person name="Zaremba-Niedzwiedzka K."/>
            <person name="Martijn J."/>
            <person name="Lind A.E."/>
            <person name="van Eijk R."/>
            <person name="Schleper C."/>
            <person name="Guy L."/>
            <person name="Ettema T.J."/>
        </authorList>
    </citation>
    <scope>NUCLEOTIDE SEQUENCE</scope>
</reference>